<evidence type="ECO:0000313" key="2">
    <source>
        <dbReference type="Proteomes" id="UP000288168"/>
    </source>
</evidence>
<dbReference type="Proteomes" id="UP000288168">
    <property type="component" value="Unassembled WGS sequence"/>
</dbReference>
<evidence type="ECO:0000313" key="1">
    <source>
        <dbReference type="EMBL" id="RSL65877.1"/>
    </source>
</evidence>
<reference evidence="1 2" key="1">
    <citation type="submission" date="2017-06" db="EMBL/GenBank/DDBJ databases">
        <title>Comparative genomic analysis of Ambrosia Fusariam Clade fungi.</title>
        <authorList>
            <person name="Stajich J.E."/>
            <person name="Carrillo J."/>
            <person name="Kijimoto T."/>
            <person name="Eskalen A."/>
            <person name="O'Donnell K."/>
            <person name="Kasson M."/>
        </authorList>
    </citation>
    <scope>NUCLEOTIDE SEQUENCE [LARGE SCALE GENOMIC DNA]</scope>
    <source>
        <strain evidence="1 2">NRRL62584</strain>
    </source>
</reference>
<name>A0A428QKQ4_9HYPO</name>
<dbReference type="EMBL" id="NKCI01000027">
    <property type="protein sequence ID" value="RSL65877.1"/>
    <property type="molecule type" value="Genomic_DNA"/>
</dbReference>
<accession>A0A428QKQ4</accession>
<proteinExistence type="predicted"/>
<protein>
    <submittedName>
        <fullName evidence="1">Uncharacterized protein</fullName>
    </submittedName>
</protein>
<dbReference type="AlphaFoldDB" id="A0A428QKQ4"/>
<comment type="caution">
    <text evidence="1">The sequence shown here is derived from an EMBL/GenBank/DDBJ whole genome shotgun (WGS) entry which is preliminary data.</text>
</comment>
<gene>
    <name evidence="1" type="ORF">CEP54_003996</name>
</gene>
<organism evidence="1 2">
    <name type="scientific">Fusarium duplospermum</name>
    <dbReference type="NCBI Taxonomy" id="1325734"/>
    <lineage>
        <taxon>Eukaryota</taxon>
        <taxon>Fungi</taxon>
        <taxon>Dikarya</taxon>
        <taxon>Ascomycota</taxon>
        <taxon>Pezizomycotina</taxon>
        <taxon>Sordariomycetes</taxon>
        <taxon>Hypocreomycetidae</taxon>
        <taxon>Hypocreales</taxon>
        <taxon>Nectriaceae</taxon>
        <taxon>Fusarium</taxon>
        <taxon>Fusarium solani species complex</taxon>
    </lineage>
</organism>
<sequence>MTQYTDHESMDPWAQASASFALSSPTFAFSKRSHASRLRVCEWREIGSNISSAGIRVTRDPQEEEQATLRSGWGAELARTRAKRMVLAPLLKQGAWKAIRVFAKVVTIENAKKKFEDASGTLVNKGLDRRSDRRELTVFTAE</sequence>
<keyword evidence="2" id="KW-1185">Reference proteome</keyword>